<protein>
    <submittedName>
        <fullName evidence="1">6473_t:CDS:1</fullName>
    </submittedName>
</protein>
<dbReference type="Proteomes" id="UP000789366">
    <property type="component" value="Unassembled WGS sequence"/>
</dbReference>
<organism evidence="1 2">
    <name type="scientific">Cetraspora pellucida</name>
    <dbReference type="NCBI Taxonomy" id="1433469"/>
    <lineage>
        <taxon>Eukaryota</taxon>
        <taxon>Fungi</taxon>
        <taxon>Fungi incertae sedis</taxon>
        <taxon>Mucoromycota</taxon>
        <taxon>Glomeromycotina</taxon>
        <taxon>Glomeromycetes</taxon>
        <taxon>Diversisporales</taxon>
        <taxon>Gigasporaceae</taxon>
        <taxon>Cetraspora</taxon>
    </lineage>
</organism>
<name>A0ACA9RBI6_9GLOM</name>
<evidence type="ECO:0000313" key="2">
    <source>
        <dbReference type="Proteomes" id="UP000789366"/>
    </source>
</evidence>
<gene>
    <name evidence="1" type="ORF">SPELUC_LOCUS16812</name>
</gene>
<feature type="non-terminal residue" evidence="1">
    <location>
        <position position="82"/>
    </location>
</feature>
<feature type="non-terminal residue" evidence="1">
    <location>
        <position position="1"/>
    </location>
</feature>
<proteinExistence type="predicted"/>
<keyword evidence="2" id="KW-1185">Reference proteome</keyword>
<reference evidence="1" key="1">
    <citation type="submission" date="2021-06" db="EMBL/GenBank/DDBJ databases">
        <authorList>
            <person name="Kallberg Y."/>
            <person name="Tangrot J."/>
            <person name="Rosling A."/>
        </authorList>
    </citation>
    <scope>NUCLEOTIDE SEQUENCE</scope>
    <source>
        <strain evidence="1">28 12/20/2015</strain>
    </source>
</reference>
<accession>A0ACA9RBI6</accession>
<sequence>ENILVNDESSNSESENTLKEQVKNPEEAIMETIKNIDKYNNNDQIIYEETISEYSTQSSFLQVTNYQYEGNLENWFLFENFD</sequence>
<dbReference type="EMBL" id="CAJVPW010064671">
    <property type="protein sequence ID" value="CAG8786179.1"/>
    <property type="molecule type" value="Genomic_DNA"/>
</dbReference>
<evidence type="ECO:0000313" key="1">
    <source>
        <dbReference type="EMBL" id="CAG8786179.1"/>
    </source>
</evidence>
<comment type="caution">
    <text evidence="1">The sequence shown here is derived from an EMBL/GenBank/DDBJ whole genome shotgun (WGS) entry which is preliminary data.</text>
</comment>